<evidence type="ECO:0000256" key="1">
    <source>
        <dbReference type="ARBA" id="ARBA00022723"/>
    </source>
</evidence>
<organism evidence="7 8">
    <name type="scientific">Arabidopsis suecica</name>
    <name type="common">Swedish thale-cress</name>
    <name type="synonym">Cardaminopsis suecica</name>
    <dbReference type="NCBI Taxonomy" id="45249"/>
    <lineage>
        <taxon>Eukaryota</taxon>
        <taxon>Viridiplantae</taxon>
        <taxon>Streptophyta</taxon>
        <taxon>Embryophyta</taxon>
        <taxon>Tracheophyta</taxon>
        <taxon>Spermatophyta</taxon>
        <taxon>Magnoliopsida</taxon>
        <taxon>eudicotyledons</taxon>
        <taxon>Gunneridae</taxon>
        <taxon>Pentapetalae</taxon>
        <taxon>rosids</taxon>
        <taxon>malvids</taxon>
        <taxon>Brassicales</taxon>
        <taxon>Brassicaceae</taxon>
        <taxon>Camelineae</taxon>
        <taxon>Arabidopsis</taxon>
    </lineage>
</organism>
<dbReference type="PANTHER" id="PTHR31973">
    <property type="entry name" value="POLYPROTEIN, PUTATIVE-RELATED"/>
    <property type="match status" value="1"/>
</dbReference>
<feature type="compositionally biased region" description="Low complexity" evidence="5">
    <location>
        <begin position="616"/>
        <end position="635"/>
    </location>
</feature>
<accession>A0A8T2DFU6</accession>
<evidence type="ECO:0000256" key="3">
    <source>
        <dbReference type="ARBA" id="ARBA00022833"/>
    </source>
</evidence>
<comment type="caution">
    <text evidence="7">The sequence shown here is derived from an EMBL/GenBank/DDBJ whole genome shotgun (WGS) entry which is preliminary data.</text>
</comment>
<evidence type="ECO:0000313" key="7">
    <source>
        <dbReference type="EMBL" id="KAG7610965.1"/>
    </source>
</evidence>
<feature type="compositionally biased region" description="Basic residues" evidence="5">
    <location>
        <begin position="586"/>
        <end position="595"/>
    </location>
</feature>
<feature type="region of interest" description="Disordered" evidence="5">
    <location>
        <begin position="1"/>
        <end position="21"/>
    </location>
</feature>
<proteinExistence type="predicted"/>
<dbReference type="GO" id="GO:0008270">
    <property type="term" value="F:zinc ion binding"/>
    <property type="evidence" value="ECO:0007669"/>
    <property type="project" value="UniProtKB-KW"/>
</dbReference>
<gene>
    <name evidence="7" type="ORF">ISN44_As05g030850</name>
</gene>
<dbReference type="Pfam" id="PF04434">
    <property type="entry name" value="SWIM"/>
    <property type="match status" value="1"/>
</dbReference>
<dbReference type="Proteomes" id="UP000694251">
    <property type="component" value="Chromosome 5"/>
</dbReference>
<dbReference type="InterPro" id="IPR007527">
    <property type="entry name" value="Znf_SWIM"/>
</dbReference>
<feature type="compositionally biased region" description="Acidic residues" evidence="5">
    <location>
        <begin position="10"/>
        <end position="21"/>
    </location>
</feature>
<keyword evidence="8" id="KW-1185">Reference proteome</keyword>
<keyword evidence="1" id="KW-0479">Metal-binding</keyword>
<keyword evidence="2 4" id="KW-0863">Zinc-finger</keyword>
<evidence type="ECO:0000313" key="8">
    <source>
        <dbReference type="Proteomes" id="UP000694251"/>
    </source>
</evidence>
<dbReference type="PANTHER" id="PTHR31973:SF187">
    <property type="entry name" value="MUTATOR TRANSPOSASE MUDRA PROTEIN"/>
    <property type="match status" value="1"/>
</dbReference>
<dbReference type="SMART" id="SM00575">
    <property type="entry name" value="ZnF_PMZ"/>
    <property type="match status" value="1"/>
</dbReference>
<evidence type="ECO:0000256" key="2">
    <source>
        <dbReference type="ARBA" id="ARBA00022771"/>
    </source>
</evidence>
<reference evidence="7 8" key="1">
    <citation type="submission" date="2020-12" db="EMBL/GenBank/DDBJ databases">
        <title>Concerted genomic and epigenomic changes stabilize Arabidopsis allopolyploids.</title>
        <authorList>
            <person name="Chen Z."/>
        </authorList>
    </citation>
    <scope>NUCLEOTIDE SEQUENCE [LARGE SCALE GENOMIC DNA]</scope>
    <source>
        <strain evidence="7">As9502</strain>
        <tissue evidence="7">Leaf</tissue>
    </source>
</reference>
<dbReference type="PROSITE" id="PS50966">
    <property type="entry name" value="ZF_SWIM"/>
    <property type="match status" value="1"/>
</dbReference>
<evidence type="ECO:0000259" key="6">
    <source>
        <dbReference type="PROSITE" id="PS50966"/>
    </source>
</evidence>
<keyword evidence="3" id="KW-0862">Zinc</keyword>
<protein>
    <submittedName>
        <fullName evidence="7">Zinc finger SWIM-type</fullName>
    </submittedName>
</protein>
<name>A0A8T2DFU6_ARASU</name>
<feature type="region of interest" description="Disordered" evidence="5">
    <location>
        <begin position="556"/>
        <end position="635"/>
    </location>
</feature>
<dbReference type="EMBL" id="JAEFBJ010000005">
    <property type="protein sequence ID" value="KAG7610965.1"/>
    <property type="molecule type" value="Genomic_DNA"/>
</dbReference>
<feature type="domain" description="SWIM-type" evidence="6">
    <location>
        <begin position="472"/>
        <end position="513"/>
    </location>
</feature>
<dbReference type="AlphaFoldDB" id="A0A8T2DFU6"/>
<evidence type="ECO:0000256" key="5">
    <source>
        <dbReference type="SAM" id="MobiDB-lite"/>
    </source>
</evidence>
<dbReference type="InterPro" id="IPR006564">
    <property type="entry name" value="Znf_PMZ"/>
</dbReference>
<dbReference type="OrthoDB" id="1888602at2759"/>
<evidence type="ECO:0000256" key="4">
    <source>
        <dbReference type="PROSITE-ProRule" id="PRU00325"/>
    </source>
</evidence>
<sequence length="635" mass="73371">MSLVLHDPDLVGDVDSEAEERDEFHMEELLKEWTDEPPIRHDMYPESDDEEKTERFDTDIRRGDGGAKCEWKIYAAILPSDNMWKIRKFVDTYSCIPNGECEMFKVPHIAQLFVDKIRDSPEFYMPTKIEEIIREQWKISVTRNQCQSARKKALQWIEKEYDDQFARLRDYAAEILEANKDSRVEVECLTSDDGKDMFNRFYVCFDSLRRTWKESCRPLIGIDGCFLKNKLLKEDFRLSDGEGFIMISDRQKVEVLGSRHVGRDLFSKGDEFNLMWVPPLGDVGPLGLNFQIFPKKNVCLIVSGLIAAVQLELPKIEHRMCVQHIYGNSKKIYGSKTMIKPLLWNLAWSYNEKEYKQHLEKIRCYDTKVYESVMKTKPRSWVRAFQKIGSFCEDVDNNSVESFNGSLNKAREKPFVAMLETIRRMAIVRIAKRSVESHTHTGVCTPYVTKFLAGEHKVAAAAKVSPSTNGMYEVRHGGDLHRVDLQAYTCTCIKWQICGIPCEHAYSVIIHKKLEPENFVCCWFRTAMWRKNYTDGLFPQRGPKFWPESNGLRVYVPPPTEGEEDKKMTKAEKKRKKGVNESPTKKQPKGKKRIMHCGVCGAADHNSRHHKKDKASISSSQLSQPEPSQGSLTQT</sequence>